<reference evidence="2" key="1">
    <citation type="submission" date="2018-02" db="EMBL/GenBank/DDBJ databases">
        <title>Rhizophora mucronata_Transcriptome.</title>
        <authorList>
            <person name="Meera S.P."/>
            <person name="Sreeshan A."/>
            <person name="Augustine A."/>
        </authorList>
    </citation>
    <scope>NUCLEOTIDE SEQUENCE</scope>
    <source>
        <tissue evidence="2">Leaf</tissue>
    </source>
</reference>
<protein>
    <submittedName>
        <fullName evidence="2">Uncharacterized protein</fullName>
    </submittedName>
</protein>
<accession>A0A2P2QQR9</accession>
<feature type="compositionally biased region" description="Basic residues" evidence="1">
    <location>
        <begin position="22"/>
        <end position="32"/>
    </location>
</feature>
<proteinExistence type="predicted"/>
<evidence type="ECO:0000313" key="2">
    <source>
        <dbReference type="EMBL" id="MBX69323.1"/>
    </source>
</evidence>
<evidence type="ECO:0000256" key="1">
    <source>
        <dbReference type="SAM" id="MobiDB-lite"/>
    </source>
</evidence>
<organism evidence="2">
    <name type="scientific">Rhizophora mucronata</name>
    <name type="common">Asiatic mangrove</name>
    <dbReference type="NCBI Taxonomy" id="61149"/>
    <lineage>
        <taxon>Eukaryota</taxon>
        <taxon>Viridiplantae</taxon>
        <taxon>Streptophyta</taxon>
        <taxon>Embryophyta</taxon>
        <taxon>Tracheophyta</taxon>
        <taxon>Spermatophyta</taxon>
        <taxon>Magnoliopsida</taxon>
        <taxon>eudicotyledons</taxon>
        <taxon>Gunneridae</taxon>
        <taxon>Pentapetalae</taxon>
        <taxon>rosids</taxon>
        <taxon>fabids</taxon>
        <taxon>Malpighiales</taxon>
        <taxon>Rhizophoraceae</taxon>
        <taxon>Rhizophora</taxon>
    </lineage>
</organism>
<name>A0A2P2QQR9_RHIMU</name>
<dbReference type="EMBL" id="GGEC01088839">
    <property type="protein sequence ID" value="MBX69323.1"/>
    <property type="molecule type" value="Transcribed_RNA"/>
</dbReference>
<feature type="region of interest" description="Disordered" evidence="1">
    <location>
        <begin position="1"/>
        <end position="32"/>
    </location>
</feature>
<dbReference type="AlphaFoldDB" id="A0A2P2QQR9"/>
<sequence>MEPNLNIRPDCQYRQSSPTANSKKRFRWKIKD</sequence>